<evidence type="ECO:0000256" key="1">
    <source>
        <dbReference type="ARBA" id="ARBA00004651"/>
    </source>
</evidence>
<keyword evidence="5 6" id="KW-0472">Membrane</keyword>
<dbReference type="Pfam" id="PF03626">
    <property type="entry name" value="COX4_pro"/>
    <property type="match status" value="1"/>
</dbReference>
<evidence type="ECO:0000256" key="6">
    <source>
        <dbReference type="SAM" id="Phobius"/>
    </source>
</evidence>
<comment type="subcellular location">
    <subcellularLocation>
        <location evidence="1">Cell membrane</location>
        <topology evidence="1">Multi-pass membrane protein</topology>
    </subcellularLocation>
</comment>
<accession>A0AA41WRC6</accession>
<evidence type="ECO:0000256" key="4">
    <source>
        <dbReference type="ARBA" id="ARBA00022989"/>
    </source>
</evidence>
<protein>
    <submittedName>
        <fullName evidence="7">Cytochrome C oxidase subunit IV family protein</fullName>
    </submittedName>
</protein>
<feature type="transmembrane region" description="Helical" evidence="6">
    <location>
        <begin position="61"/>
        <end position="82"/>
    </location>
</feature>
<evidence type="ECO:0000313" key="7">
    <source>
        <dbReference type="EMBL" id="MCO7546496.1"/>
    </source>
</evidence>
<dbReference type="GO" id="GO:0005886">
    <property type="term" value="C:plasma membrane"/>
    <property type="evidence" value="ECO:0007669"/>
    <property type="project" value="UniProtKB-SubCell"/>
</dbReference>
<feature type="transmembrane region" description="Helical" evidence="6">
    <location>
        <begin position="6"/>
        <end position="24"/>
    </location>
</feature>
<dbReference type="InterPro" id="IPR005171">
    <property type="entry name" value="Cyt_c_oxidase_su4_prok"/>
</dbReference>
<dbReference type="AlphaFoldDB" id="A0AA41WRC6"/>
<sequence length="83" mass="8867">MSASKVLIYCWVGLAVLSIGTVVLGSSGSTLLLAAGVMAIALIKAWLITDGFMELRHAPRLWRLLLLCWPLAMATGIVLAMLL</sequence>
<keyword evidence="2" id="KW-1003">Cell membrane</keyword>
<reference evidence="7" key="1">
    <citation type="submission" date="2022-06" db="EMBL/GenBank/DDBJ databases">
        <title>Detection of beta-lactamases in bacteria of animal origin.</title>
        <authorList>
            <person name="Mlynarcik P."/>
            <person name="Zdarska V."/>
            <person name="Chudobova H."/>
            <person name="Prochazkova P."/>
            <person name="Hricova K."/>
            <person name="Mezerova K."/>
            <person name="Bardon J."/>
            <person name="Dolejska M."/>
            <person name="Sukkar I."/>
            <person name="Kolar M."/>
        </authorList>
    </citation>
    <scope>NUCLEOTIDE SEQUENCE</scope>
    <source>
        <strain evidence="7">S 300-3</strain>
    </source>
</reference>
<evidence type="ECO:0000313" key="8">
    <source>
        <dbReference type="Proteomes" id="UP001165292"/>
    </source>
</evidence>
<gene>
    <name evidence="7" type="ORF">NJF43_17205</name>
</gene>
<dbReference type="Proteomes" id="UP001165292">
    <property type="component" value="Unassembled WGS sequence"/>
</dbReference>
<dbReference type="EMBL" id="JAMYBS010000026">
    <property type="protein sequence ID" value="MCO7546496.1"/>
    <property type="molecule type" value="Genomic_DNA"/>
</dbReference>
<comment type="caution">
    <text evidence="7">The sequence shown here is derived from an EMBL/GenBank/DDBJ whole genome shotgun (WGS) entry which is preliminary data.</text>
</comment>
<feature type="transmembrane region" description="Helical" evidence="6">
    <location>
        <begin position="31"/>
        <end position="49"/>
    </location>
</feature>
<dbReference type="RefSeq" id="WP_058075117.1">
    <property type="nucleotide sequence ID" value="NZ_DALYPK010000015.1"/>
</dbReference>
<keyword evidence="3 6" id="KW-0812">Transmembrane</keyword>
<evidence type="ECO:0000256" key="5">
    <source>
        <dbReference type="ARBA" id="ARBA00023136"/>
    </source>
</evidence>
<proteinExistence type="predicted"/>
<name>A0AA41WRC6_9GAMM</name>
<keyword evidence="4 6" id="KW-1133">Transmembrane helix</keyword>
<evidence type="ECO:0000256" key="2">
    <source>
        <dbReference type="ARBA" id="ARBA00022475"/>
    </source>
</evidence>
<evidence type="ECO:0000256" key="3">
    <source>
        <dbReference type="ARBA" id="ARBA00022692"/>
    </source>
</evidence>
<organism evidence="7 8">
    <name type="scientific">Stutzerimonas nitrititolerans</name>
    <dbReference type="NCBI Taxonomy" id="2482751"/>
    <lineage>
        <taxon>Bacteria</taxon>
        <taxon>Pseudomonadati</taxon>
        <taxon>Pseudomonadota</taxon>
        <taxon>Gammaproteobacteria</taxon>
        <taxon>Pseudomonadales</taxon>
        <taxon>Pseudomonadaceae</taxon>
        <taxon>Stutzerimonas</taxon>
    </lineage>
</organism>